<dbReference type="AlphaFoldDB" id="A0A840S509"/>
<organism evidence="1 2">
    <name type="scientific">Inhella inkyongensis</name>
    <dbReference type="NCBI Taxonomy" id="392593"/>
    <lineage>
        <taxon>Bacteria</taxon>
        <taxon>Pseudomonadati</taxon>
        <taxon>Pseudomonadota</taxon>
        <taxon>Betaproteobacteria</taxon>
        <taxon>Burkholderiales</taxon>
        <taxon>Sphaerotilaceae</taxon>
        <taxon>Inhella</taxon>
    </lineage>
</organism>
<dbReference type="RefSeq" id="WP_138855699.1">
    <property type="nucleotide sequence ID" value="NZ_CP040709.1"/>
</dbReference>
<reference evidence="1 2" key="1">
    <citation type="submission" date="2020-08" db="EMBL/GenBank/DDBJ databases">
        <title>Genomic Encyclopedia of Type Strains, Phase IV (KMG-IV): sequencing the most valuable type-strain genomes for metagenomic binning, comparative biology and taxonomic classification.</title>
        <authorList>
            <person name="Goeker M."/>
        </authorList>
    </citation>
    <scope>NUCLEOTIDE SEQUENCE [LARGE SCALE GENOMIC DNA]</scope>
    <source>
        <strain evidence="1 2">DSM 23958</strain>
    </source>
</reference>
<comment type="caution">
    <text evidence="1">The sequence shown here is derived from an EMBL/GenBank/DDBJ whole genome shotgun (WGS) entry which is preliminary data.</text>
</comment>
<protein>
    <submittedName>
        <fullName evidence="1">Uncharacterized protein</fullName>
    </submittedName>
</protein>
<proteinExistence type="predicted"/>
<dbReference type="Proteomes" id="UP000554837">
    <property type="component" value="Unassembled WGS sequence"/>
</dbReference>
<gene>
    <name evidence="1" type="ORF">HNQ51_001956</name>
</gene>
<sequence length="68" mass="7074">MQLLTTSSHQDAALPHLSFGVSAKLPSRNAAAPNPATLYNMGDDPACDSELGLPECDSAWACTTPMAL</sequence>
<evidence type="ECO:0000313" key="2">
    <source>
        <dbReference type="Proteomes" id="UP000554837"/>
    </source>
</evidence>
<name>A0A840S509_9BURK</name>
<dbReference type="EMBL" id="JACHHO010000002">
    <property type="protein sequence ID" value="MBB5204642.1"/>
    <property type="molecule type" value="Genomic_DNA"/>
</dbReference>
<evidence type="ECO:0000313" key="1">
    <source>
        <dbReference type="EMBL" id="MBB5204642.1"/>
    </source>
</evidence>
<accession>A0A840S509</accession>
<keyword evidence="2" id="KW-1185">Reference proteome</keyword>